<protein>
    <submittedName>
        <fullName evidence="3">Integrase</fullName>
    </submittedName>
</protein>
<proteinExistence type="predicted"/>
<dbReference type="Gene3D" id="3.40.50.1390">
    <property type="entry name" value="Resolvase, N-terminal catalytic domain"/>
    <property type="match status" value="1"/>
</dbReference>
<dbReference type="Pfam" id="PF13408">
    <property type="entry name" value="Zn_ribbon_recom"/>
    <property type="match status" value="1"/>
</dbReference>
<dbReference type="SUPFAM" id="SSF53041">
    <property type="entry name" value="Resolvase-like"/>
    <property type="match status" value="1"/>
</dbReference>
<organism evidence="3">
    <name type="scientific">Siphoviridae sp. cte421</name>
    <dbReference type="NCBI Taxonomy" id="2826402"/>
    <lineage>
        <taxon>Viruses</taxon>
        <taxon>Duplodnaviria</taxon>
        <taxon>Heunggongvirae</taxon>
        <taxon>Uroviricota</taxon>
        <taxon>Caudoviricetes</taxon>
    </lineage>
</organism>
<evidence type="ECO:0000259" key="2">
    <source>
        <dbReference type="PROSITE" id="PS51737"/>
    </source>
</evidence>
<dbReference type="EMBL" id="BK014854">
    <property type="protein sequence ID" value="DAD78912.1"/>
    <property type="molecule type" value="Genomic_DNA"/>
</dbReference>
<evidence type="ECO:0000259" key="1">
    <source>
        <dbReference type="PROSITE" id="PS51736"/>
    </source>
</evidence>
<feature type="domain" description="Resolvase/invertase-type recombinase catalytic" evidence="1">
    <location>
        <begin position="26"/>
        <end position="174"/>
    </location>
</feature>
<dbReference type="InterPro" id="IPR011109">
    <property type="entry name" value="DNA_bind_recombinase_dom"/>
</dbReference>
<reference evidence="3" key="1">
    <citation type="journal article" date="2021" name="Proc. Natl. Acad. Sci. U.S.A.">
        <title>A Catalog of Tens of Thousands of Viruses from Human Metagenomes Reveals Hidden Associations with Chronic Diseases.</title>
        <authorList>
            <person name="Tisza M.J."/>
            <person name="Buck C.B."/>
        </authorList>
    </citation>
    <scope>NUCLEOTIDE SEQUENCE</scope>
    <source>
        <strain evidence="3">Cte421</strain>
    </source>
</reference>
<dbReference type="PROSITE" id="PS51736">
    <property type="entry name" value="RECOMBINASES_3"/>
    <property type="match status" value="1"/>
</dbReference>
<dbReference type="PROSITE" id="PS51737">
    <property type="entry name" value="RECOMBINASE_DNA_BIND"/>
    <property type="match status" value="1"/>
</dbReference>
<dbReference type="InterPro" id="IPR006119">
    <property type="entry name" value="Resolv_N"/>
</dbReference>
<accession>A0A8S5M9R3</accession>
<dbReference type="InterPro" id="IPR025827">
    <property type="entry name" value="Zn_ribbon_recom_dom"/>
</dbReference>
<dbReference type="Pfam" id="PF07508">
    <property type="entry name" value="Recombinase"/>
    <property type="match status" value="1"/>
</dbReference>
<sequence length="523" mass="59378">MAKVTTIPATISRFTATPINEKKKRRTAAYARVSTDSEEQLTSYSAQVDYYTNYIKSRDDWEFVSVYTDEGITGTNTKHREGFKRMVADALAGKIDLIVTKSVSRFARNTVDSLTTVRQLKEKGVEIYFEKENIWTLDSKGELLITIMSSLAQEESRSISENCTWGQRKRFADGKVTVPFKRFLGYDRGPDGNLVLNKDEAVIIHRIYSMFLQGMTPHGIAARLTADGIKSPGGKDKWNAGAVRSILTNEKYKGDALLQKSYTVDFLTKKKKVNEGEIPQYYVEGNHEAIIQPEVFELVQQELKRRKQGRGPHSGVHLFSGKIRCGQCGEWYGSKVWHSNSKYRRVIWQCNHKYDGEEKCSTPHLTEDEIKTMFISAANKLIGKKAAIISPLRASLDIAFDTSALEAETEKLQEELMVASDLIQKCIYENAHVALDQTEYQKRYDSLTARFDTAKARLEENEATIADKKSRRAAIEAFLDTLTQADLMEKFDPALWCGLVDHVTVYARDDVRFTFKDGQEIRA</sequence>
<feature type="domain" description="Recombinase" evidence="2">
    <location>
        <begin position="183"/>
        <end position="309"/>
    </location>
</feature>
<dbReference type="Gene3D" id="3.90.1750.20">
    <property type="entry name" value="Putative Large Serine Recombinase, Chain B, Domain 2"/>
    <property type="match status" value="1"/>
</dbReference>
<evidence type="ECO:0000313" key="3">
    <source>
        <dbReference type="EMBL" id="DAD78912.1"/>
    </source>
</evidence>
<dbReference type="InterPro" id="IPR036162">
    <property type="entry name" value="Resolvase-like_N_sf"/>
</dbReference>
<dbReference type="SMART" id="SM00857">
    <property type="entry name" value="Resolvase"/>
    <property type="match status" value="1"/>
</dbReference>
<dbReference type="InterPro" id="IPR050639">
    <property type="entry name" value="SSR_resolvase"/>
</dbReference>
<name>A0A8S5M9R3_9CAUD</name>
<dbReference type="InterPro" id="IPR038109">
    <property type="entry name" value="DNA_bind_recomb_sf"/>
</dbReference>
<dbReference type="Pfam" id="PF00239">
    <property type="entry name" value="Resolvase"/>
    <property type="match status" value="1"/>
</dbReference>
<dbReference type="PANTHER" id="PTHR30461">
    <property type="entry name" value="DNA-INVERTASE FROM LAMBDOID PROPHAGE"/>
    <property type="match status" value="1"/>
</dbReference>
<dbReference type="GO" id="GO:0003677">
    <property type="term" value="F:DNA binding"/>
    <property type="evidence" value="ECO:0007669"/>
    <property type="project" value="InterPro"/>
</dbReference>
<dbReference type="CDD" id="cd00338">
    <property type="entry name" value="Ser_Recombinase"/>
    <property type="match status" value="1"/>
</dbReference>
<dbReference type="PANTHER" id="PTHR30461:SF23">
    <property type="entry name" value="DNA RECOMBINASE-RELATED"/>
    <property type="match status" value="1"/>
</dbReference>
<dbReference type="GO" id="GO:0000150">
    <property type="term" value="F:DNA strand exchange activity"/>
    <property type="evidence" value="ECO:0007669"/>
    <property type="project" value="InterPro"/>
</dbReference>